<gene>
    <name evidence="3" type="ORF">Vau01_124820</name>
</gene>
<dbReference type="RefSeq" id="WP_204014942.1">
    <property type="nucleotide sequence ID" value="NZ_BOPG01000143.1"/>
</dbReference>
<name>A0A8J3ZJL4_9ACTN</name>
<organism evidence="3 4">
    <name type="scientific">Virgisporangium aurantiacum</name>
    <dbReference type="NCBI Taxonomy" id="175570"/>
    <lineage>
        <taxon>Bacteria</taxon>
        <taxon>Bacillati</taxon>
        <taxon>Actinomycetota</taxon>
        <taxon>Actinomycetes</taxon>
        <taxon>Micromonosporales</taxon>
        <taxon>Micromonosporaceae</taxon>
        <taxon>Virgisporangium</taxon>
    </lineage>
</organism>
<dbReference type="AlphaFoldDB" id="A0A8J3ZJL4"/>
<evidence type="ECO:0000313" key="3">
    <source>
        <dbReference type="EMBL" id="GIJ64966.1"/>
    </source>
</evidence>
<keyword evidence="2" id="KW-0812">Transmembrane</keyword>
<feature type="compositionally biased region" description="Pro residues" evidence="1">
    <location>
        <begin position="1"/>
        <end position="18"/>
    </location>
</feature>
<accession>A0A8J3ZJL4</accession>
<keyword evidence="2" id="KW-0472">Membrane</keyword>
<feature type="transmembrane region" description="Helical" evidence="2">
    <location>
        <begin position="30"/>
        <end position="54"/>
    </location>
</feature>
<evidence type="ECO:0000313" key="4">
    <source>
        <dbReference type="Proteomes" id="UP000612585"/>
    </source>
</evidence>
<reference evidence="3" key="1">
    <citation type="submission" date="2021-01" db="EMBL/GenBank/DDBJ databases">
        <title>Whole genome shotgun sequence of Virgisporangium aurantiacum NBRC 16421.</title>
        <authorList>
            <person name="Komaki H."/>
            <person name="Tamura T."/>
        </authorList>
    </citation>
    <scope>NUCLEOTIDE SEQUENCE</scope>
    <source>
        <strain evidence="3">NBRC 16421</strain>
    </source>
</reference>
<protein>
    <submittedName>
        <fullName evidence="3">Uncharacterized protein</fullName>
    </submittedName>
</protein>
<dbReference type="EMBL" id="BOPG01000143">
    <property type="protein sequence ID" value="GIJ64966.1"/>
    <property type="molecule type" value="Genomic_DNA"/>
</dbReference>
<evidence type="ECO:0000256" key="1">
    <source>
        <dbReference type="SAM" id="MobiDB-lite"/>
    </source>
</evidence>
<comment type="caution">
    <text evidence="3">The sequence shown here is derived from an EMBL/GenBank/DDBJ whole genome shotgun (WGS) entry which is preliminary data.</text>
</comment>
<feature type="region of interest" description="Disordered" evidence="1">
    <location>
        <begin position="1"/>
        <end position="22"/>
    </location>
</feature>
<keyword evidence="4" id="KW-1185">Reference proteome</keyword>
<evidence type="ECO:0000256" key="2">
    <source>
        <dbReference type="SAM" id="Phobius"/>
    </source>
</evidence>
<keyword evidence="2" id="KW-1133">Transmembrane helix</keyword>
<sequence>MPPGHYGQQPPPYPQYPPPRRRSGTAGKTFGCLIVVLLIGGGIVFGIGTAAGWFSADDAASNSQAGDCMKAADNDAKSTKFSIVDCAAPDAAYKVAFKTDSRYGGCGGTSYMADSEKTSRRSGFTLCMTLNAKVGDCFNQTVGPPTGTARKVACGSGATYKVVKIVDKDDLYACGSDYKRPSGSSLTGKLIFSYPKPAMSICTNGA</sequence>
<dbReference type="Proteomes" id="UP000612585">
    <property type="component" value="Unassembled WGS sequence"/>
</dbReference>
<proteinExistence type="predicted"/>